<feature type="chain" id="PRO_5011597701" evidence="4">
    <location>
        <begin position="26"/>
        <end position="518"/>
    </location>
</feature>
<gene>
    <name evidence="5" type="ORF">SAMN05421869_107281</name>
</gene>
<dbReference type="PANTHER" id="PTHR23220:SF122">
    <property type="entry name" value="INTEGRIN ALPHA-PS1"/>
    <property type="match status" value="1"/>
</dbReference>
<dbReference type="GO" id="GO:0009897">
    <property type="term" value="C:external side of plasma membrane"/>
    <property type="evidence" value="ECO:0007669"/>
    <property type="project" value="TreeGrafter"/>
</dbReference>
<evidence type="ECO:0000313" key="5">
    <source>
        <dbReference type="EMBL" id="SDI85647.1"/>
    </source>
</evidence>
<dbReference type="GO" id="GO:0098609">
    <property type="term" value="P:cell-cell adhesion"/>
    <property type="evidence" value="ECO:0007669"/>
    <property type="project" value="TreeGrafter"/>
</dbReference>
<dbReference type="GO" id="GO:0007160">
    <property type="term" value="P:cell-matrix adhesion"/>
    <property type="evidence" value="ECO:0007669"/>
    <property type="project" value="TreeGrafter"/>
</dbReference>
<reference evidence="5 6" key="1">
    <citation type="submission" date="2016-10" db="EMBL/GenBank/DDBJ databases">
        <authorList>
            <person name="de Groot N.N."/>
        </authorList>
    </citation>
    <scope>NUCLEOTIDE SEQUENCE [LARGE SCALE GENOMIC DNA]</scope>
    <source>
        <strain evidence="5 6">CGMCC 4.6533</strain>
    </source>
</reference>
<evidence type="ECO:0000256" key="2">
    <source>
        <dbReference type="ARBA" id="ARBA00022737"/>
    </source>
</evidence>
<dbReference type="SMART" id="SM00191">
    <property type="entry name" value="Int_alpha"/>
    <property type="match status" value="6"/>
</dbReference>
<evidence type="ECO:0000256" key="4">
    <source>
        <dbReference type="SAM" id="SignalP"/>
    </source>
</evidence>
<dbReference type="STRING" id="633440.SAMN05421869_107281"/>
<dbReference type="InterPro" id="IPR013517">
    <property type="entry name" value="FG-GAP"/>
</dbReference>
<dbReference type="AlphaFoldDB" id="A0A1G8NZJ8"/>
<dbReference type="Pfam" id="PF01839">
    <property type="entry name" value="FG-GAP"/>
    <property type="match status" value="1"/>
</dbReference>
<evidence type="ECO:0000313" key="6">
    <source>
        <dbReference type="Proteomes" id="UP000199202"/>
    </source>
</evidence>
<dbReference type="Gene3D" id="2.130.10.130">
    <property type="entry name" value="Integrin alpha, N-terminal"/>
    <property type="match status" value="1"/>
</dbReference>
<dbReference type="GO" id="GO:0007229">
    <property type="term" value="P:integrin-mediated signaling pathway"/>
    <property type="evidence" value="ECO:0007669"/>
    <property type="project" value="TreeGrafter"/>
</dbReference>
<keyword evidence="6" id="KW-1185">Reference proteome</keyword>
<dbReference type="SUPFAM" id="SSF69318">
    <property type="entry name" value="Integrin alpha N-terminal domain"/>
    <property type="match status" value="1"/>
</dbReference>
<dbReference type="GO" id="GO:0008305">
    <property type="term" value="C:integrin complex"/>
    <property type="evidence" value="ECO:0007669"/>
    <property type="project" value="TreeGrafter"/>
</dbReference>
<dbReference type="Proteomes" id="UP000199202">
    <property type="component" value="Unassembled WGS sequence"/>
</dbReference>
<feature type="signal peptide" evidence="4">
    <location>
        <begin position="1"/>
        <end position="25"/>
    </location>
</feature>
<dbReference type="Pfam" id="PF14312">
    <property type="entry name" value="FG-GAP_2"/>
    <property type="match status" value="1"/>
</dbReference>
<dbReference type="EMBL" id="FNDJ01000007">
    <property type="protein sequence ID" value="SDI85647.1"/>
    <property type="molecule type" value="Genomic_DNA"/>
</dbReference>
<dbReference type="OrthoDB" id="4330330at2"/>
<dbReference type="GO" id="GO:0033627">
    <property type="term" value="P:cell adhesion mediated by integrin"/>
    <property type="evidence" value="ECO:0007669"/>
    <property type="project" value="TreeGrafter"/>
</dbReference>
<keyword evidence="3" id="KW-0325">Glycoprotein</keyword>
<accession>A0A1G8NZJ8</accession>
<protein>
    <submittedName>
        <fullName evidence="5">FG-GAP repeat-containing protein</fullName>
    </submittedName>
</protein>
<keyword evidence="1 4" id="KW-0732">Signal</keyword>
<dbReference type="InterPro" id="IPR028994">
    <property type="entry name" value="Integrin_alpha_N"/>
</dbReference>
<name>A0A1G8NZJ8_9ACTN</name>
<organism evidence="5 6">
    <name type="scientific">Nonomuraea jiangxiensis</name>
    <dbReference type="NCBI Taxonomy" id="633440"/>
    <lineage>
        <taxon>Bacteria</taxon>
        <taxon>Bacillati</taxon>
        <taxon>Actinomycetota</taxon>
        <taxon>Actinomycetes</taxon>
        <taxon>Streptosporangiales</taxon>
        <taxon>Streptosporangiaceae</taxon>
        <taxon>Nonomuraea</taxon>
    </lineage>
</organism>
<dbReference type="InterPro" id="IPR013519">
    <property type="entry name" value="Int_alpha_beta-p"/>
</dbReference>
<dbReference type="SUPFAM" id="SSF63829">
    <property type="entry name" value="Calcium-dependent phosphotriesterase"/>
    <property type="match status" value="1"/>
</dbReference>
<evidence type="ECO:0000256" key="3">
    <source>
        <dbReference type="ARBA" id="ARBA00023180"/>
    </source>
</evidence>
<sequence>MIVRSALVALLIASGLAPLMSTPTAASVTSLEASASVASVASLKTSASVASVASLKASASVASLKASTSVASLKASASVASVASLEAAASVGSVASLEASGSVASLKASASVASVASLEASASVGSVASLEASGSVVSAAASGVTAACGGTSDFDGDGVDDVAVGDPFADDQKGSVSVVSGDKVVAVTVPGLADGDGFGWSVRLAKVDGDACADLVVGAPYTDVDGAEDAGAAYVVYGGGATPPQRLTAPQPQRFAHFGWSLAARGDLVAIGAPYEDEGSLVDVGALYVRKGTGELRRISQETVEVRGNSEVGDQFGWSMAFGPENGMIVGVPYENDDGAGRQVEAGKIDSGSVVFIDDVLARELTTFKLDSPTNASGDRYGYAVAYAEGSGYAVSSPGPGSVQLLNPARKLVRTVTQAGKEAFGFSMAASADGRLAIGAPYGGGVRIVSWKDADEDRRFPAADGLFGWSVAFSGNKLFIGQPDARPYGRIAVAARNSDTLQPLQPAKGADFGAVVAG</sequence>
<dbReference type="GO" id="GO:0005178">
    <property type="term" value="F:integrin binding"/>
    <property type="evidence" value="ECO:0007669"/>
    <property type="project" value="TreeGrafter"/>
</dbReference>
<keyword evidence="2" id="KW-0677">Repeat</keyword>
<proteinExistence type="predicted"/>
<evidence type="ECO:0000256" key="1">
    <source>
        <dbReference type="ARBA" id="ARBA00022729"/>
    </source>
</evidence>
<dbReference type="PANTHER" id="PTHR23220">
    <property type="entry name" value="INTEGRIN ALPHA"/>
    <property type="match status" value="1"/>
</dbReference>
<dbReference type="PROSITE" id="PS51470">
    <property type="entry name" value="FG_GAP"/>
    <property type="match status" value="1"/>
</dbReference>